<evidence type="ECO:0000313" key="3">
    <source>
        <dbReference type="Proteomes" id="UP000198893"/>
    </source>
</evidence>
<dbReference type="Proteomes" id="UP000198893">
    <property type="component" value="Unassembled WGS sequence"/>
</dbReference>
<dbReference type="Pfam" id="PF20078">
    <property type="entry name" value="DUF6473"/>
    <property type="match status" value="1"/>
</dbReference>
<proteinExistence type="predicted"/>
<name>A0A1H8T829_9RHOB</name>
<dbReference type="RefSeq" id="WP_093118896.1">
    <property type="nucleotide sequence ID" value="NZ_FODS01000014.1"/>
</dbReference>
<reference evidence="2 3" key="1">
    <citation type="submission" date="2016-10" db="EMBL/GenBank/DDBJ databases">
        <authorList>
            <person name="de Groot N.N."/>
        </authorList>
    </citation>
    <scope>NUCLEOTIDE SEQUENCE [LARGE SCALE GENOMIC DNA]</scope>
    <source>
        <strain evidence="2 3">DSM 27842</strain>
    </source>
</reference>
<feature type="domain" description="DUF6473" evidence="1">
    <location>
        <begin position="1"/>
        <end position="276"/>
    </location>
</feature>
<dbReference type="STRING" id="569882.SAMN04490248_11491"/>
<dbReference type="EMBL" id="FODS01000014">
    <property type="protein sequence ID" value="SEO87062.1"/>
    <property type="molecule type" value="Genomic_DNA"/>
</dbReference>
<protein>
    <recommendedName>
        <fullName evidence="1">DUF6473 domain-containing protein</fullName>
    </recommendedName>
</protein>
<sequence length="278" mass="31124">MSYEAVSDVGLDYRLCHYGKSRVRFRGPKRRAQGEYAVFIGGTETFGKFVERPFPEMVERIARVQAINLGVVNAGIDVFLNEPEVLSIARAAQVTVIQVMGAQNMSNRFYQVHPRRNDRFVTASSTMQRVFPEVDFTEFHFTRHMLGALFAEAPDRFDLIREELREAWMARMRVLIERIGGDVVLLWFAGHSPAEQWQAAEDGIGPDPIYVDRGMIEALRPGLASIIEVTASAQVLAQGTEGMRCSELDRAAARRMLNPAAHEEAAAALVQPIRALMA</sequence>
<keyword evidence="3" id="KW-1185">Reference proteome</keyword>
<organism evidence="2 3">
    <name type="scientific">Salinihabitans flavidus</name>
    <dbReference type="NCBI Taxonomy" id="569882"/>
    <lineage>
        <taxon>Bacteria</taxon>
        <taxon>Pseudomonadati</taxon>
        <taxon>Pseudomonadota</taxon>
        <taxon>Alphaproteobacteria</taxon>
        <taxon>Rhodobacterales</taxon>
        <taxon>Roseobacteraceae</taxon>
        <taxon>Salinihabitans</taxon>
    </lineage>
</organism>
<evidence type="ECO:0000259" key="1">
    <source>
        <dbReference type="Pfam" id="PF20078"/>
    </source>
</evidence>
<dbReference type="AlphaFoldDB" id="A0A1H8T829"/>
<accession>A0A1H8T829</accession>
<dbReference type="OrthoDB" id="7838347at2"/>
<evidence type="ECO:0000313" key="2">
    <source>
        <dbReference type="EMBL" id="SEO87062.1"/>
    </source>
</evidence>
<dbReference type="InterPro" id="IPR045524">
    <property type="entry name" value="DUF6473"/>
</dbReference>
<gene>
    <name evidence="2" type="ORF">SAMN04490248_11491</name>
</gene>